<feature type="region of interest" description="Disordered" evidence="1">
    <location>
        <begin position="464"/>
        <end position="484"/>
    </location>
</feature>
<protein>
    <submittedName>
        <fullName evidence="2">Uncharacterized protein</fullName>
    </submittedName>
</protein>
<accession>A0A409XVY3</accession>
<dbReference type="PANTHER" id="PTHR35871:SF1">
    <property type="entry name" value="CXC1-LIKE CYSTEINE CLUSTER ASSOCIATED WITH KDZ TRANSPOSASES DOMAIN-CONTAINING PROTEIN"/>
    <property type="match status" value="1"/>
</dbReference>
<organism evidence="2 3">
    <name type="scientific">Psilocybe cyanescens</name>
    <dbReference type="NCBI Taxonomy" id="93625"/>
    <lineage>
        <taxon>Eukaryota</taxon>
        <taxon>Fungi</taxon>
        <taxon>Dikarya</taxon>
        <taxon>Basidiomycota</taxon>
        <taxon>Agaricomycotina</taxon>
        <taxon>Agaricomycetes</taxon>
        <taxon>Agaricomycetidae</taxon>
        <taxon>Agaricales</taxon>
        <taxon>Agaricineae</taxon>
        <taxon>Strophariaceae</taxon>
        <taxon>Psilocybe</taxon>
    </lineage>
</organism>
<dbReference type="AlphaFoldDB" id="A0A409XVY3"/>
<evidence type="ECO:0000313" key="3">
    <source>
        <dbReference type="Proteomes" id="UP000283269"/>
    </source>
</evidence>
<comment type="caution">
    <text evidence="2">The sequence shown here is derived from an EMBL/GenBank/DDBJ whole genome shotgun (WGS) entry which is preliminary data.</text>
</comment>
<evidence type="ECO:0000313" key="2">
    <source>
        <dbReference type="EMBL" id="PPQ94906.1"/>
    </source>
</evidence>
<dbReference type="PANTHER" id="PTHR35871">
    <property type="entry name" value="EXPRESSED PROTEIN"/>
    <property type="match status" value="1"/>
</dbReference>
<reference evidence="2 3" key="1">
    <citation type="journal article" date="2018" name="Evol. Lett.">
        <title>Horizontal gene cluster transfer increased hallucinogenic mushroom diversity.</title>
        <authorList>
            <person name="Reynolds H.T."/>
            <person name="Vijayakumar V."/>
            <person name="Gluck-Thaler E."/>
            <person name="Korotkin H.B."/>
            <person name="Matheny P.B."/>
            <person name="Slot J.C."/>
        </authorList>
    </citation>
    <scope>NUCLEOTIDE SEQUENCE [LARGE SCALE GENOMIC DNA]</scope>
    <source>
        <strain evidence="2 3">2631</strain>
    </source>
</reference>
<sequence>MPRKRKATLSRQSNIQVAIAKRRRFRAGNIDISDEDNLQRLSGDESMNNSDNEDALAQLDASTSQSGELSFQLDIEQGTLDAAPQEGTFLQWDLITDAAMIDGAGEEGTAPAEVLPDDLANGVLKLDNEPGEIDDLGEHEVLQYGQVFDAADTIPIPLNPAPSLPQPAPPIPPSAHLKGYEYSEFRPQRYDCTLLGEQRLAPTQADALKALADLQKVLHPARDTGRGYKDPDMDLWHRARIEGMLTMLNLFTNDCSLTYNCWGASACQAAVRIGRGRHCARRLCDLNRQYLADREVLPINPYGNWNESLLVNEDIVNEINIYLLSLGNEITAKKLMDLLHRPDIKEKYGIEHDISHKTACRYLHTLGYRFQYTPKGQYIDGHEREDVVAYCKNVFLVKWRKYANRMASWDKELREHLPPQGTSQEILEQANDAITILQECYPEYDHVLIYDNATTHLKRPDDMLSAKKMPKGTPKPGTNWGIEVSKRNPVTGNIV</sequence>
<keyword evidence="3" id="KW-1185">Reference proteome</keyword>
<gene>
    <name evidence="2" type="ORF">CVT25_004427</name>
</gene>
<dbReference type="OrthoDB" id="10044727at2759"/>
<dbReference type="Proteomes" id="UP000283269">
    <property type="component" value="Unassembled WGS sequence"/>
</dbReference>
<evidence type="ECO:0000256" key="1">
    <source>
        <dbReference type="SAM" id="MobiDB-lite"/>
    </source>
</evidence>
<proteinExistence type="predicted"/>
<name>A0A409XVY3_PSICY</name>
<dbReference type="InParanoid" id="A0A409XVY3"/>
<dbReference type="EMBL" id="NHYD01000195">
    <property type="protein sequence ID" value="PPQ94906.1"/>
    <property type="molecule type" value="Genomic_DNA"/>
</dbReference>